<accession>A0ACC3DMJ9</accession>
<organism evidence="1 2">
    <name type="scientific">Coniosporium uncinatum</name>
    <dbReference type="NCBI Taxonomy" id="93489"/>
    <lineage>
        <taxon>Eukaryota</taxon>
        <taxon>Fungi</taxon>
        <taxon>Dikarya</taxon>
        <taxon>Ascomycota</taxon>
        <taxon>Pezizomycotina</taxon>
        <taxon>Dothideomycetes</taxon>
        <taxon>Dothideomycetes incertae sedis</taxon>
        <taxon>Coniosporium</taxon>
    </lineage>
</organism>
<comment type="caution">
    <text evidence="1">The sequence shown here is derived from an EMBL/GenBank/DDBJ whole genome shotgun (WGS) entry which is preliminary data.</text>
</comment>
<dbReference type="Proteomes" id="UP001186974">
    <property type="component" value="Unassembled WGS sequence"/>
</dbReference>
<dbReference type="EMBL" id="JAWDJW010002557">
    <property type="protein sequence ID" value="KAK3077738.1"/>
    <property type="molecule type" value="Genomic_DNA"/>
</dbReference>
<gene>
    <name evidence="1" type="ORF">LTS18_009449</name>
</gene>
<protein>
    <submittedName>
        <fullName evidence="1">Uncharacterized protein</fullName>
    </submittedName>
</protein>
<sequence length="439" mass="48518">MAISGWFHLPQVGEEGYEEGREEELAQSSSLAQLQAKSDELDLPQAQWRSYPQRTDILGQDNDEANELTQKELDFLLQYMRPQYLTPDTVDQLTDLFADESTLQLADFLSDKFSQKLRAHLEEADNKTDLSATANAAVKDSGIARPPHKHRFLYRQPVPPAKGPFGAPPPANAYEELIDVLFPSLAFKKWLSLATGLELTRSNVLGRRFRKGLDYTLATGYEEAEPQLEVCLGVTPSGGWDPEGGQGEVGKADEERMMWDDIVKLKERALGGYEMYMAADDEDEDEDEDEADADERAANGDGAHMGKDGGKGKQAQSNTGAGDRPQKKQRKRPKLDPAVYQSGIGDEEDGVLFSMPACWNSLSVVLRDKGVLKFVKYVSQAAKGDRWDVVGEFGVSGEDDGDDEEEGGEEQDGEQGVEAEDEDDEAEGFDEDGDDDDEE</sequence>
<keyword evidence="2" id="KW-1185">Reference proteome</keyword>
<evidence type="ECO:0000313" key="1">
    <source>
        <dbReference type="EMBL" id="KAK3077738.1"/>
    </source>
</evidence>
<evidence type="ECO:0000313" key="2">
    <source>
        <dbReference type="Proteomes" id="UP001186974"/>
    </source>
</evidence>
<reference evidence="1" key="1">
    <citation type="submission" date="2024-09" db="EMBL/GenBank/DDBJ databases">
        <title>Black Yeasts Isolated from many extreme environments.</title>
        <authorList>
            <person name="Coleine C."/>
            <person name="Stajich J.E."/>
            <person name="Selbmann L."/>
        </authorList>
    </citation>
    <scope>NUCLEOTIDE SEQUENCE</scope>
    <source>
        <strain evidence="1">CCFEE 5737</strain>
    </source>
</reference>
<name>A0ACC3DMJ9_9PEZI</name>
<proteinExistence type="predicted"/>